<dbReference type="Gene3D" id="3.40.710.10">
    <property type="entry name" value="DD-peptidase/beta-lactamase superfamily"/>
    <property type="match status" value="1"/>
</dbReference>
<evidence type="ECO:0000259" key="15">
    <source>
        <dbReference type="Pfam" id="PF03717"/>
    </source>
</evidence>
<dbReference type="SUPFAM" id="SSF56601">
    <property type="entry name" value="beta-lactamase/transpeptidase-like"/>
    <property type="match status" value="1"/>
</dbReference>
<dbReference type="SUPFAM" id="SSF56519">
    <property type="entry name" value="Penicillin binding protein dimerisation domain"/>
    <property type="match status" value="1"/>
</dbReference>
<dbReference type="GO" id="GO:0005886">
    <property type="term" value="C:plasma membrane"/>
    <property type="evidence" value="ECO:0007669"/>
    <property type="project" value="UniProtKB-SubCell"/>
</dbReference>
<accession>A0A2M7XDV3</accession>
<keyword evidence="9" id="KW-0573">Peptidoglycan synthesis</keyword>
<evidence type="ECO:0000256" key="9">
    <source>
        <dbReference type="ARBA" id="ARBA00022984"/>
    </source>
</evidence>
<name>A0A2M7XDV3_9BACT</name>
<evidence type="ECO:0000256" key="7">
    <source>
        <dbReference type="ARBA" id="ARBA00022801"/>
    </source>
</evidence>
<feature type="domain" description="Penicillin-binding protein dimerisation" evidence="15">
    <location>
        <begin position="102"/>
        <end position="274"/>
    </location>
</feature>
<dbReference type="PANTHER" id="PTHR30627:SF2">
    <property type="entry name" value="PEPTIDOGLYCAN D,D-TRANSPEPTIDASE MRDA"/>
    <property type="match status" value="1"/>
</dbReference>
<dbReference type="Gene3D" id="3.90.1310.10">
    <property type="entry name" value="Penicillin-binding protein 2a (Domain 2)"/>
    <property type="match status" value="1"/>
</dbReference>
<dbReference type="PANTHER" id="PTHR30627">
    <property type="entry name" value="PEPTIDOGLYCAN D,D-TRANSPEPTIDASE"/>
    <property type="match status" value="1"/>
</dbReference>
<comment type="subcellular location">
    <subcellularLocation>
        <location evidence="2">Cell membrane</location>
    </subcellularLocation>
    <subcellularLocation>
        <location evidence="1">Membrane</location>
        <topology evidence="1">Single-pass membrane protein</topology>
    </subcellularLocation>
</comment>
<dbReference type="InterPro" id="IPR005311">
    <property type="entry name" value="PBP_dimer"/>
</dbReference>
<dbReference type="InterPro" id="IPR012338">
    <property type="entry name" value="Beta-lactam/transpept-like"/>
</dbReference>
<evidence type="ECO:0000256" key="1">
    <source>
        <dbReference type="ARBA" id="ARBA00004167"/>
    </source>
</evidence>
<dbReference type="GO" id="GO:0071555">
    <property type="term" value="P:cell wall organization"/>
    <property type="evidence" value="ECO:0007669"/>
    <property type="project" value="UniProtKB-KW"/>
</dbReference>
<evidence type="ECO:0000256" key="2">
    <source>
        <dbReference type="ARBA" id="ARBA00004236"/>
    </source>
</evidence>
<dbReference type="GO" id="GO:0008658">
    <property type="term" value="F:penicillin binding"/>
    <property type="evidence" value="ECO:0007669"/>
    <property type="project" value="InterPro"/>
</dbReference>
<dbReference type="EMBL" id="PFWU01000012">
    <property type="protein sequence ID" value="PJA46053.1"/>
    <property type="molecule type" value="Genomic_DNA"/>
</dbReference>
<evidence type="ECO:0000256" key="12">
    <source>
        <dbReference type="ARBA" id="ARBA00023316"/>
    </source>
</evidence>
<reference evidence="17" key="1">
    <citation type="submission" date="2017-09" db="EMBL/GenBank/DDBJ databases">
        <title>Depth-based differentiation of microbial function through sediment-hosted aquifers and enrichment of novel symbionts in the deep terrestrial subsurface.</title>
        <authorList>
            <person name="Probst A.J."/>
            <person name="Ladd B."/>
            <person name="Jarett J.K."/>
            <person name="Geller-Mcgrath D.E."/>
            <person name="Sieber C.M.K."/>
            <person name="Emerson J.B."/>
            <person name="Anantharaman K."/>
            <person name="Thomas B.C."/>
            <person name="Malmstrom R."/>
            <person name="Stieglmeier M."/>
            <person name="Klingl A."/>
            <person name="Woyke T."/>
            <person name="Ryan C.M."/>
            <person name="Banfield J.F."/>
        </authorList>
    </citation>
    <scope>NUCLEOTIDE SEQUENCE [LARGE SCALE GENOMIC DNA]</scope>
</reference>
<evidence type="ECO:0000256" key="4">
    <source>
        <dbReference type="ARBA" id="ARBA00022519"/>
    </source>
</evidence>
<evidence type="ECO:0000313" key="16">
    <source>
        <dbReference type="EMBL" id="PJA46053.1"/>
    </source>
</evidence>
<dbReference type="GO" id="GO:0009002">
    <property type="term" value="F:serine-type D-Ala-D-Ala carboxypeptidase activity"/>
    <property type="evidence" value="ECO:0007669"/>
    <property type="project" value="InterPro"/>
</dbReference>
<sequence length="647" mass="70958">MSWFRKSTTKHLFILQDDGRFGTVHHQNLGDMSHEYVEFDEVTSNKTQFVKMKIGSKRLRLFSIFILSFLFLFLGRSAQLQIVEGGHYQALSVRNRESVKLIVPPRGSIFDRHGQLLASNEATFSLTMTIGDLPIDEEERTEQIEYVASLAGLVRTDIDLLISDFISRPYDAIPVKEYLSYETAMRLAIELASIDAFDLVTGTKRVYSSSAPSLSHVLGYTGNVSASELETLDDTYRPIDEVGKSGVERTAESVLRGIPGQLVYEVDAQGTKLAVVTEESPVPGADISLSIDLDFQKYIELELQNTLDRVGASRGSVVAVDPQTGAIRAMVSLPTFDSNLFVNGISTENYQAFLNDPDQPLFPRAIAGEYPSGSTFKPFIAYAALAEGVVNEHTSFVSTGGLRIGQWFFPDWKAGGHGVTDVRKAISESVNTYFYIIGGGFDSVTGLGVERINTYAARFGFGSPTGVDLSGEQDGFLPTKEWKEEAKGERWYVGDTYHLSIGQGDFLTTPLQMAVATSVIANGGYLFEPYVVETVDGSGWIDFSKGEMTEIEGLDAYALEVVRQGMRQTVTIGSARSLSALGEDVAAKTGTAQTPGDRPYHSWFTGFAPYDDPNLALVVLIEEGGESNDAAVPLAFSIYNWWFTQGM</sequence>
<keyword evidence="12" id="KW-0961">Cell wall biogenesis/degradation</keyword>
<gene>
    <name evidence="16" type="primary">mrdA</name>
    <name evidence="16" type="ORF">CO174_01120</name>
</gene>
<evidence type="ECO:0000256" key="10">
    <source>
        <dbReference type="ARBA" id="ARBA00022989"/>
    </source>
</evidence>
<dbReference type="InterPro" id="IPR036138">
    <property type="entry name" value="PBP_dimer_sf"/>
</dbReference>
<keyword evidence="5" id="KW-0645">Protease</keyword>
<evidence type="ECO:0000256" key="13">
    <source>
        <dbReference type="SAM" id="Phobius"/>
    </source>
</evidence>
<evidence type="ECO:0000256" key="3">
    <source>
        <dbReference type="ARBA" id="ARBA00022475"/>
    </source>
</evidence>
<keyword evidence="7" id="KW-0378">Hydrolase</keyword>
<keyword evidence="10 13" id="KW-1133">Transmembrane helix</keyword>
<evidence type="ECO:0000256" key="5">
    <source>
        <dbReference type="ARBA" id="ARBA00022670"/>
    </source>
</evidence>
<dbReference type="Gene3D" id="3.30.1390.30">
    <property type="entry name" value="Penicillin-binding protein 2a, domain 3"/>
    <property type="match status" value="1"/>
</dbReference>
<dbReference type="Pfam" id="PF03717">
    <property type="entry name" value="PBP_dimer"/>
    <property type="match status" value="1"/>
</dbReference>
<evidence type="ECO:0000259" key="14">
    <source>
        <dbReference type="Pfam" id="PF00905"/>
    </source>
</evidence>
<organism evidence="16 17">
    <name type="scientific">Candidatus Uhrbacteria bacterium CG_4_9_14_3_um_filter_50_9</name>
    <dbReference type="NCBI Taxonomy" id="1975035"/>
    <lineage>
        <taxon>Bacteria</taxon>
        <taxon>Candidatus Uhriibacteriota</taxon>
    </lineage>
</organism>
<evidence type="ECO:0000256" key="11">
    <source>
        <dbReference type="ARBA" id="ARBA00023136"/>
    </source>
</evidence>
<proteinExistence type="predicted"/>
<dbReference type="GO" id="GO:0008360">
    <property type="term" value="P:regulation of cell shape"/>
    <property type="evidence" value="ECO:0007669"/>
    <property type="project" value="UniProtKB-KW"/>
</dbReference>
<dbReference type="Proteomes" id="UP000229385">
    <property type="component" value="Unassembled WGS sequence"/>
</dbReference>
<dbReference type="GO" id="GO:0009252">
    <property type="term" value="P:peptidoglycan biosynthetic process"/>
    <property type="evidence" value="ECO:0007669"/>
    <property type="project" value="UniProtKB-KW"/>
</dbReference>
<dbReference type="InterPro" id="IPR017790">
    <property type="entry name" value="Penicillin-binding_protein_2"/>
</dbReference>
<feature type="transmembrane region" description="Helical" evidence="13">
    <location>
        <begin position="59"/>
        <end position="75"/>
    </location>
</feature>
<evidence type="ECO:0000256" key="8">
    <source>
        <dbReference type="ARBA" id="ARBA00022960"/>
    </source>
</evidence>
<feature type="domain" description="Penicillin-binding protein transpeptidase" evidence="14">
    <location>
        <begin position="315"/>
        <end position="632"/>
    </location>
</feature>
<dbReference type="GO" id="GO:0006508">
    <property type="term" value="P:proteolysis"/>
    <property type="evidence" value="ECO:0007669"/>
    <property type="project" value="UniProtKB-KW"/>
</dbReference>
<dbReference type="InterPro" id="IPR001460">
    <property type="entry name" value="PCN-bd_Tpept"/>
</dbReference>
<evidence type="ECO:0000256" key="6">
    <source>
        <dbReference type="ARBA" id="ARBA00022692"/>
    </source>
</evidence>
<keyword evidence="4" id="KW-0997">Cell inner membrane</keyword>
<dbReference type="Pfam" id="PF00905">
    <property type="entry name" value="Transpeptidase"/>
    <property type="match status" value="1"/>
</dbReference>
<dbReference type="AlphaFoldDB" id="A0A2M7XDV3"/>
<dbReference type="NCBIfam" id="TIGR03423">
    <property type="entry name" value="pbp2_mrdA"/>
    <property type="match status" value="1"/>
</dbReference>
<comment type="caution">
    <text evidence="16">The sequence shown here is derived from an EMBL/GenBank/DDBJ whole genome shotgun (WGS) entry which is preliminary data.</text>
</comment>
<evidence type="ECO:0000313" key="17">
    <source>
        <dbReference type="Proteomes" id="UP000229385"/>
    </source>
</evidence>
<dbReference type="GO" id="GO:0071972">
    <property type="term" value="F:peptidoglycan L,D-transpeptidase activity"/>
    <property type="evidence" value="ECO:0007669"/>
    <property type="project" value="TreeGrafter"/>
</dbReference>
<protein>
    <submittedName>
        <fullName evidence="16">Penicillin-binding protein 2</fullName>
    </submittedName>
</protein>
<keyword evidence="3" id="KW-1003">Cell membrane</keyword>
<keyword evidence="8" id="KW-0133">Cell shape</keyword>
<keyword evidence="11 13" id="KW-0472">Membrane</keyword>
<keyword evidence="6 13" id="KW-0812">Transmembrane</keyword>
<dbReference type="InterPro" id="IPR050515">
    <property type="entry name" value="Beta-lactam/transpept"/>
</dbReference>